<feature type="region of interest" description="Disordered" evidence="1">
    <location>
        <begin position="107"/>
        <end position="139"/>
    </location>
</feature>
<gene>
    <name evidence="2" type="ORF">E2C01_008089</name>
</gene>
<name>A0A5B7D260_PORTR</name>
<keyword evidence="3" id="KW-1185">Reference proteome</keyword>
<evidence type="ECO:0000313" key="2">
    <source>
        <dbReference type="EMBL" id="MPC15301.1"/>
    </source>
</evidence>
<sequence length="139" mass="14823">MCHSGNTSSIKAELDVGWLWTTECVLGDLNSNLAVPWRLHGKPRGSLVTSDLYLNLSERSVRVPFSHFVHATLCSASVGTNSGDLPPTWPLPGQQVVLAGVRTKVGWSSTSEGEPNFANQPSEGVISTSSMEVKKSSGV</sequence>
<evidence type="ECO:0000313" key="3">
    <source>
        <dbReference type="Proteomes" id="UP000324222"/>
    </source>
</evidence>
<dbReference type="EMBL" id="VSRR010000416">
    <property type="protein sequence ID" value="MPC15301.1"/>
    <property type="molecule type" value="Genomic_DNA"/>
</dbReference>
<dbReference type="AlphaFoldDB" id="A0A5B7D260"/>
<proteinExistence type="predicted"/>
<reference evidence="2 3" key="1">
    <citation type="submission" date="2019-05" db="EMBL/GenBank/DDBJ databases">
        <title>Another draft genome of Portunus trituberculatus and its Hox gene families provides insights of decapod evolution.</title>
        <authorList>
            <person name="Jeong J.-H."/>
            <person name="Song I."/>
            <person name="Kim S."/>
            <person name="Choi T."/>
            <person name="Kim D."/>
            <person name="Ryu S."/>
            <person name="Kim W."/>
        </authorList>
    </citation>
    <scope>NUCLEOTIDE SEQUENCE [LARGE SCALE GENOMIC DNA]</scope>
    <source>
        <tissue evidence="2">Muscle</tissue>
    </source>
</reference>
<comment type="caution">
    <text evidence="2">The sequence shown here is derived from an EMBL/GenBank/DDBJ whole genome shotgun (WGS) entry which is preliminary data.</text>
</comment>
<evidence type="ECO:0000256" key="1">
    <source>
        <dbReference type="SAM" id="MobiDB-lite"/>
    </source>
</evidence>
<protein>
    <submittedName>
        <fullName evidence="2">Uncharacterized protein</fullName>
    </submittedName>
</protein>
<dbReference type="Proteomes" id="UP000324222">
    <property type="component" value="Unassembled WGS sequence"/>
</dbReference>
<organism evidence="2 3">
    <name type="scientific">Portunus trituberculatus</name>
    <name type="common">Swimming crab</name>
    <name type="synonym">Neptunus trituberculatus</name>
    <dbReference type="NCBI Taxonomy" id="210409"/>
    <lineage>
        <taxon>Eukaryota</taxon>
        <taxon>Metazoa</taxon>
        <taxon>Ecdysozoa</taxon>
        <taxon>Arthropoda</taxon>
        <taxon>Crustacea</taxon>
        <taxon>Multicrustacea</taxon>
        <taxon>Malacostraca</taxon>
        <taxon>Eumalacostraca</taxon>
        <taxon>Eucarida</taxon>
        <taxon>Decapoda</taxon>
        <taxon>Pleocyemata</taxon>
        <taxon>Brachyura</taxon>
        <taxon>Eubrachyura</taxon>
        <taxon>Portunoidea</taxon>
        <taxon>Portunidae</taxon>
        <taxon>Portuninae</taxon>
        <taxon>Portunus</taxon>
    </lineage>
</organism>
<feature type="compositionally biased region" description="Polar residues" evidence="1">
    <location>
        <begin position="107"/>
        <end position="131"/>
    </location>
</feature>
<accession>A0A5B7D260</accession>